<dbReference type="CDD" id="cd03768">
    <property type="entry name" value="SR_ResInv"/>
    <property type="match status" value="1"/>
</dbReference>
<evidence type="ECO:0000256" key="4">
    <source>
        <dbReference type="ARBA" id="ARBA00023172"/>
    </source>
</evidence>
<dbReference type="SUPFAM" id="SSF46689">
    <property type="entry name" value="Homeodomain-like"/>
    <property type="match status" value="1"/>
</dbReference>
<evidence type="ECO:0000256" key="2">
    <source>
        <dbReference type="ARBA" id="ARBA00022908"/>
    </source>
</evidence>
<keyword evidence="4" id="KW-0233">DNA recombination</keyword>
<sequence length="232" mass="25512">MSCWSDWLGLHTIPEKDRLRDNFEAKRNQMLASPETLSQNLTMKMGYARVSTDDQNLDLQRRALRLAGCGKIFEDQISGASTKRPGLDEALAQCGADDVLVVWKLDRLGRSLSHLIAVVQELGDKGCGFQSLSENIDTTTAGGRLVFHLMGSLAEFERALIAERTKAGLAAARMRGVRIGRRKAMNAEQVRHARALLEAGERPADIARTLQVGRSTLYRALDVQHTGKGQAA</sequence>
<dbReference type="Gene3D" id="3.40.50.1390">
    <property type="entry name" value="Resolvase, N-terminal catalytic domain"/>
    <property type="match status" value="1"/>
</dbReference>
<feature type="active site" description="O-(5'-phospho-DNA)-serine intermediate" evidence="5">
    <location>
        <position position="51"/>
    </location>
</feature>
<evidence type="ECO:0000256" key="1">
    <source>
        <dbReference type="ARBA" id="ARBA00009913"/>
    </source>
</evidence>
<comment type="similarity">
    <text evidence="1">Belongs to the site-specific recombinase resolvase family.</text>
</comment>
<dbReference type="Pfam" id="PF00239">
    <property type="entry name" value="Resolvase"/>
    <property type="match status" value="1"/>
</dbReference>
<evidence type="ECO:0000256" key="5">
    <source>
        <dbReference type="PROSITE-ProRule" id="PRU10137"/>
    </source>
</evidence>
<feature type="domain" description="Resolvase/invertase-type recombinase catalytic" evidence="6">
    <location>
        <begin position="43"/>
        <end position="176"/>
    </location>
</feature>
<evidence type="ECO:0000259" key="6">
    <source>
        <dbReference type="PROSITE" id="PS51736"/>
    </source>
</evidence>
<dbReference type="CDD" id="cd00569">
    <property type="entry name" value="HTH_Hin_like"/>
    <property type="match status" value="1"/>
</dbReference>
<dbReference type="PROSITE" id="PS51736">
    <property type="entry name" value="RECOMBINASES_3"/>
    <property type="match status" value="1"/>
</dbReference>
<dbReference type="PANTHER" id="PTHR30461:SF2">
    <property type="entry name" value="SERINE RECOMBINASE PINE-RELATED"/>
    <property type="match status" value="1"/>
</dbReference>
<name>A0ABX0TT73_9SPHN</name>
<dbReference type="Pfam" id="PF02796">
    <property type="entry name" value="HTH_7"/>
    <property type="match status" value="1"/>
</dbReference>
<dbReference type="EMBL" id="JAAOZC010000005">
    <property type="protein sequence ID" value="NIJ08713.1"/>
    <property type="molecule type" value="Genomic_DNA"/>
</dbReference>
<dbReference type="InterPro" id="IPR006120">
    <property type="entry name" value="Resolvase_HTH_dom"/>
</dbReference>
<keyword evidence="2" id="KW-0229">DNA integration</keyword>
<dbReference type="PANTHER" id="PTHR30461">
    <property type="entry name" value="DNA-INVERTASE FROM LAMBDOID PROPHAGE"/>
    <property type="match status" value="1"/>
</dbReference>
<evidence type="ECO:0000313" key="7">
    <source>
        <dbReference type="EMBL" id="NIJ08713.1"/>
    </source>
</evidence>
<dbReference type="SMART" id="SM00857">
    <property type="entry name" value="Resolvase"/>
    <property type="match status" value="1"/>
</dbReference>
<evidence type="ECO:0000313" key="8">
    <source>
        <dbReference type="Proteomes" id="UP000727456"/>
    </source>
</evidence>
<dbReference type="InterPro" id="IPR036162">
    <property type="entry name" value="Resolvase-like_N_sf"/>
</dbReference>
<dbReference type="InterPro" id="IPR006119">
    <property type="entry name" value="Resolv_N"/>
</dbReference>
<reference evidence="7 8" key="1">
    <citation type="submission" date="2020-03" db="EMBL/GenBank/DDBJ databases">
        <title>Genomic Encyclopedia of Type Strains, Phase III (KMG-III): the genomes of soil and plant-associated and newly described type strains.</title>
        <authorList>
            <person name="Whitman W."/>
        </authorList>
    </citation>
    <scope>NUCLEOTIDE SEQUENCE [LARGE SCALE GENOMIC DNA]</scope>
    <source>
        <strain evidence="7 8">CECT 8804</strain>
    </source>
</reference>
<dbReference type="InterPro" id="IPR050639">
    <property type="entry name" value="SSR_resolvase"/>
</dbReference>
<dbReference type="InterPro" id="IPR009057">
    <property type="entry name" value="Homeodomain-like_sf"/>
</dbReference>
<organism evidence="7 8">
    <name type="scientific">Sphingomonas vulcanisoli</name>
    <dbReference type="NCBI Taxonomy" id="1658060"/>
    <lineage>
        <taxon>Bacteria</taxon>
        <taxon>Pseudomonadati</taxon>
        <taxon>Pseudomonadota</taxon>
        <taxon>Alphaproteobacteria</taxon>
        <taxon>Sphingomonadales</taxon>
        <taxon>Sphingomonadaceae</taxon>
        <taxon>Sphingomonas</taxon>
    </lineage>
</organism>
<dbReference type="SUPFAM" id="SSF53041">
    <property type="entry name" value="Resolvase-like"/>
    <property type="match status" value="1"/>
</dbReference>
<evidence type="ECO:0000256" key="3">
    <source>
        <dbReference type="ARBA" id="ARBA00023125"/>
    </source>
</evidence>
<keyword evidence="3" id="KW-0238">DNA-binding</keyword>
<proteinExistence type="inferred from homology"/>
<gene>
    <name evidence="7" type="ORF">FHS31_002334</name>
</gene>
<dbReference type="PROSITE" id="PS00397">
    <property type="entry name" value="RECOMBINASES_1"/>
    <property type="match status" value="1"/>
</dbReference>
<dbReference type="InterPro" id="IPR006118">
    <property type="entry name" value="Recombinase_CS"/>
</dbReference>
<protein>
    <submittedName>
        <fullName evidence="7">DNA invertase Pin-like site-specific DNA recombinase</fullName>
    </submittedName>
</protein>
<comment type="caution">
    <text evidence="7">The sequence shown here is derived from an EMBL/GenBank/DDBJ whole genome shotgun (WGS) entry which is preliminary data.</text>
</comment>
<dbReference type="Proteomes" id="UP000727456">
    <property type="component" value="Unassembled WGS sequence"/>
</dbReference>
<dbReference type="Gene3D" id="1.10.10.60">
    <property type="entry name" value="Homeodomain-like"/>
    <property type="match status" value="1"/>
</dbReference>
<accession>A0ABX0TT73</accession>
<keyword evidence="8" id="KW-1185">Reference proteome</keyword>